<evidence type="ECO:0000256" key="1">
    <source>
        <dbReference type="ARBA" id="ARBA00001947"/>
    </source>
</evidence>
<evidence type="ECO:0000256" key="8">
    <source>
        <dbReference type="ARBA" id="ARBA00022833"/>
    </source>
</evidence>
<evidence type="ECO:0000256" key="3">
    <source>
        <dbReference type="ARBA" id="ARBA00022645"/>
    </source>
</evidence>
<keyword evidence="13" id="KW-1185">Reference proteome</keyword>
<dbReference type="PANTHER" id="PTHR11705">
    <property type="entry name" value="PROTEASE FAMILY M14 CARBOXYPEPTIDASE A,B"/>
    <property type="match status" value="1"/>
</dbReference>
<dbReference type="SMART" id="SM00631">
    <property type="entry name" value="Zn_pept"/>
    <property type="match status" value="1"/>
</dbReference>
<keyword evidence="3" id="KW-0121">Carboxypeptidase</keyword>
<evidence type="ECO:0000256" key="11">
    <source>
        <dbReference type="SAM" id="SignalP"/>
    </source>
</evidence>
<dbReference type="GO" id="GO:0005615">
    <property type="term" value="C:extracellular space"/>
    <property type="evidence" value="ECO:0007669"/>
    <property type="project" value="TreeGrafter"/>
</dbReference>
<reference evidence="14" key="2">
    <citation type="submission" date="2020-10" db="UniProtKB">
        <authorList>
            <consortium name="WormBaseParasite"/>
        </authorList>
    </citation>
    <scope>IDENTIFICATION</scope>
</reference>
<dbReference type="GO" id="GO:0008270">
    <property type="term" value="F:zinc ion binding"/>
    <property type="evidence" value="ECO:0007669"/>
    <property type="project" value="InterPro"/>
</dbReference>
<accession>A0A7E4VHY8</accession>
<dbReference type="WBParaSite" id="Pan_g21186.t1">
    <property type="protein sequence ID" value="Pan_g21186.t1"/>
    <property type="gene ID" value="Pan_g21186"/>
</dbReference>
<keyword evidence="8" id="KW-0862">Zinc</keyword>
<name>A0A7E4VHY8_PANRE</name>
<keyword evidence="6 11" id="KW-0732">Signal</keyword>
<reference evidence="13" key="1">
    <citation type="journal article" date="2013" name="Genetics">
        <title>The draft genome and transcriptome of Panagrellus redivivus are shaped by the harsh demands of a free-living lifestyle.</title>
        <authorList>
            <person name="Srinivasan J."/>
            <person name="Dillman A.R."/>
            <person name="Macchietto M.G."/>
            <person name="Heikkinen L."/>
            <person name="Lakso M."/>
            <person name="Fracchia K.M."/>
            <person name="Antoshechkin I."/>
            <person name="Mortazavi A."/>
            <person name="Wong G."/>
            <person name="Sternberg P.W."/>
        </authorList>
    </citation>
    <scope>NUCLEOTIDE SEQUENCE [LARGE SCALE GENOMIC DNA]</scope>
    <source>
        <strain evidence="13">MT8872</strain>
    </source>
</reference>
<evidence type="ECO:0000256" key="6">
    <source>
        <dbReference type="ARBA" id="ARBA00022729"/>
    </source>
</evidence>
<dbReference type="SUPFAM" id="SSF53187">
    <property type="entry name" value="Zn-dependent exopeptidases"/>
    <property type="match status" value="1"/>
</dbReference>
<feature type="chain" id="PRO_5028835282" evidence="11">
    <location>
        <begin position="16"/>
        <end position="398"/>
    </location>
</feature>
<evidence type="ECO:0000259" key="12">
    <source>
        <dbReference type="PROSITE" id="PS52035"/>
    </source>
</evidence>
<proteinExistence type="inferred from homology"/>
<dbReference type="PROSITE" id="PS52035">
    <property type="entry name" value="PEPTIDASE_M14"/>
    <property type="match status" value="1"/>
</dbReference>
<evidence type="ECO:0000313" key="14">
    <source>
        <dbReference type="WBParaSite" id="Pan_g21186.t1"/>
    </source>
</evidence>
<comment type="cofactor">
    <cofactor evidence="1">
        <name>Zn(2+)</name>
        <dbReference type="ChEBI" id="CHEBI:29105"/>
    </cofactor>
</comment>
<dbReference type="PROSITE" id="PS00132">
    <property type="entry name" value="CARBOXYPEPT_ZN_1"/>
    <property type="match status" value="1"/>
</dbReference>
<keyword evidence="7" id="KW-0378">Hydrolase</keyword>
<evidence type="ECO:0000256" key="5">
    <source>
        <dbReference type="ARBA" id="ARBA00022723"/>
    </source>
</evidence>
<dbReference type="InterPro" id="IPR057246">
    <property type="entry name" value="CARBOXYPEPT_ZN_1"/>
</dbReference>
<evidence type="ECO:0000256" key="9">
    <source>
        <dbReference type="ARBA" id="ARBA00023049"/>
    </source>
</evidence>
<evidence type="ECO:0000313" key="13">
    <source>
        <dbReference type="Proteomes" id="UP000492821"/>
    </source>
</evidence>
<keyword evidence="9" id="KW-0482">Metalloprotease</keyword>
<evidence type="ECO:0000256" key="7">
    <source>
        <dbReference type="ARBA" id="ARBA00022801"/>
    </source>
</evidence>
<feature type="active site" description="Proton donor/acceptor" evidence="10">
    <location>
        <position position="360"/>
    </location>
</feature>
<dbReference type="Gene3D" id="3.40.630.10">
    <property type="entry name" value="Zn peptidases"/>
    <property type="match status" value="1"/>
</dbReference>
<evidence type="ECO:0000256" key="2">
    <source>
        <dbReference type="ARBA" id="ARBA00005988"/>
    </source>
</evidence>
<dbReference type="GO" id="GO:0006508">
    <property type="term" value="P:proteolysis"/>
    <property type="evidence" value="ECO:0007669"/>
    <property type="project" value="UniProtKB-KW"/>
</dbReference>
<keyword evidence="4" id="KW-0645">Protease</keyword>
<feature type="domain" description="Peptidase M14" evidence="12">
    <location>
        <begin position="107"/>
        <end position="393"/>
    </location>
</feature>
<feature type="signal peptide" evidence="11">
    <location>
        <begin position="1"/>
        <end position="15"/>
    </location>
</feature>
<keyword evidence="5" id="KW-0479">Metal-binding</keyword>
<dbReference type="PRINTS" id="PR00765">
    <property type="entry name" value="CRBOXYPTASEA"/>
</dbReference>
<sequence>MNLLFIVIIIPCILAQNWLPYEKKVIYRAPASSMHRPSRDTSTILKTLTANGSIFHDIVVDRSYRGTRSIDDSNAELSSLIKAESKELARRQKFKHGDNPLSIDLWHHHDLGEVKNFIDSVATRNPELAQKFTIGKSSEGRKIAGLKLSKGNEAQKKSIVVMAGAHAREWVTVTAAMGLVLKLLKDKSLIKMFDIYVIPVLNPDGYVYSWETDRLWRKTRSNRNNKLCPGRGVDVNRNFGYNWDSACELCYDEYPGRTPFSEPESINLATFLARLNQSSSISAFFDVHSYGNELLLPGGDCKHKSKLDKVNREASQAFISATTSTFKAGSVCDIVPYTVHGASIDYVQQVLKVPIVMSPELGSYTHGFMPKPEEIYTSVTDFVHGFMAVAKFAFQHNI</sequence>
<comment type="similarity">
    <text evidence="2 10">Belongs to the peptidase M14 family.</text>
</comment>
<dbReference type="Proteomes" id="UP000492821">
    <property type="component" value="Unassembled WGS sequence"/>
</dbReference>
<dbReference type="FunFam" id="3.40.630.10:FF:000084">
    <property type="entry name" value="Carboxypeptidase B2"/>
    <property type="match status" value="1"/>
</dbReference>
<evidence type="ECO:0000256" key="10">
    <source>
        <dbReference type="PROSITE-ProRule" id="PRU01379"/>
    </source>
</evidence>
<dbReference type="GO" id="GO:0004181">
    <property type="term" value="F:metallocarboxypeptidase activity"/>
    <property type="evidence" value="ECO:0007669"/>
    <property type="project" value="InterPro"/>
</dbReference>
<dbReference type="InterPro" id="IPR000834">
    <property type="entry name" value="Peptidase_M14"/>
</dbReference>
<organism evidence="13 14">
    <name type="scientific">Panagrellus redivivus</name>
    <name type="common">Microworm</name>
    <dbReference type="NCBI Taxonomy" id="6233"/>
    <lineage>
        <taxon>Eukaryota</taxon>
        <taxon>Metazoa</taxon>
        <taxon>Ecdysozoa</taxon>
        <taxon>Nematoda</taxon>
        <taxon>Chromadorea</taxon>
        <taxon>Rhabditida</taxon>
        <taxon>Tylenchina</taxon>
        <taxon>Panagrolaimomorpha</taxon>
        <taxon>Panagrolaimoidea</taxon>
        <taxon>Panagrolaimidae</taxon>
        <taxon>Panagrellus</taxon>
    </lineage>
</organism>
<protein>
    <submittedName>
        <fullName evidence="14">Peptidase_M14 domain-containing protein</fullName>
    </submittedName>
</protein>
<dbReference type="AlphaFoldDB" id="A0A7E4VHY8"/>
<dbReference type="Pfam" id="PF00246">
    <property type="entry name" value="Peptidase_M14"/>
    <property type="match status" value="1"/>
</dbReference>
<dbReference type="PANTHER" id="PTHR11705:SF143">
    <property type="entry name" value="SLL0236 PROTEIN"/>
    <property type="match status" value="1"/>
</dbReference>
<evidence type="ECO:0000256" key="4">
    <source>
        <dbReference type="ARBA" id="ARBA00022670"/>
    </source>
</evidence>